<gene>
    <name evidence="1" type="ORF">A2161_07205</name>
</gene>
<dbReference type="NCBIfam" id="TIGR02241">
    <property type="entry name" value="conserved hypothetical phage tail region protein"/>
    <property type="match status" value="1"/>
</dbReference>
<dbReference type="PANTHER" id="PTHR38009">
    <property type="entry name" value="CONSERVED HYPOTHETICAL PHAGE TAIL PROTEIN"/>
    <property type="match status" value="1"/>
</dbReference>
<dbReference type="AlphaFoldDB" id="A0A1F7S173"/>
<sequence length="145" mass="16075">MTVTKEPFSGYKFRVDIGGIPFGGYDYVGGLGIDLDIEEVQEGGRNESTIKLIGYGKPRPITLRKGLTDATQLQDWVASVINGINTGICDFRKPMSIVQMDTEGNDVKIYSIQNAVPDHHSVGPWDSLKSQFTEEEIAIYHDGYM</sequence>
<protein>
    <recommendedName>
        <fullName evidence="3">Phage tail protein</fullName>
    </recommendedName>
</protein>
<comment type="caution">
    <text evidence="1">The sequence shown here is derived from an EMBL/GenBank/DDBJ whole genome shotgun (WGS) entry which is preliminary data.</text>
</comment>
<dbReference type="InterPro" id="IPR011747">
    <property type="entry name" value="CHP02241"/>
</dbReference>
<accession>A0A1F7S173</accession>
<dbReference type="Pfam" id="PF06841">
    <property type="entry name" value="Phage_T4_gp19"/>
    <property type="match status" value="1"/>
</dbReference>
<organism evidence="1 2">
    <name type="scientific">Candidatus Schekmanbacteria bacterium RBG_13_48_7</name>
    <dbReference type="NCBI Taxonomy" id="1817878"/>
    <lineage>
        <taxon>Bacteria</taxon>
        <taxon>Candidatus Schekmaniibacteriota</taxon>
    </lineage>
</organism>
<evidence type="ECO:0008006" key="3">
    <source>
        <dbReference type="Google" id="ProtNLM"/>
    </source>
</evidence>
<dbReference type="EMBL" id="MGDD01000069">
    <property type="protein sequence ID" value="OGL47556.1"/>
    <property type="molecule type" value="Genomic_DNA"/>
</dbReference>
<evidence type="ECO:0000313" key="2">
    <source>
        <dbReference type="Proteomes" id="UP000179266"/>
    </source>
</evidence>
<dbReference type="InterPro" id="IPR010667">
    <property type="entry name" value="Phage_T4_Gp19"/>
</dbReference>
<proteinExistence type="predicted"/>
<dbReference type="GO" id="GO:0005198">
    <property type="term" value="F:structural molecule activity"/>
    <property type="evidence" value="ECO:0007669"/>
    <property type="project" value="InterPro"/>
</dbReference>
<reference evidence="1 2" key="1">
    <citation type="journal article" date="2016" name="Nat. Commun.">
        <title>Thousands of microbial genomes shed light on interconnected biogeochemical processes in an aquifer system.</title>
        <authorList>
            <person name="Anantharaman K."/>
            <person name="Brown C.T."/>
            <person name="Hug L.A."/>
            <person name="Sharon I."/>
            <person name="Castelle C.J."/>
            <person name="Probst A.J."/>
            <person name="Thomas B.C."/>
            <person name="Singh A."/>
            <person name="Wilkins M.J."/>
            <person name="Karaoz U."/>
            <person name="Brodie E.L."/>
            <person name="Williams K.H."/>
            <person name="Hubbard S.S."/>
            <person name="Banfield J.F."/>
        </authorList>
    </citation>
    <scope>NUCLEOTIDE SEQUENCE [LARGE SCALE GENOMIC DNA]</scope>
</reference>
<dbReference type="PANTHER" id="PTHR38009:SF1">
    <property type="entry name" value="CONSERVED HYPOTHETICAL PHAGE TAIL PROTEIN"/>
    <property type="match status" value="1"/>
</dbReference>
<dbReference type="Proteomes" id="UP000179266">
    <property type="component" value="Unassembled WGS sequence"/>
</dbReference>
<evidence type="ECO:0000313" key="1">
    <source>
        <dbReference type="EMBL" id="OGL47556.1"/>
    </source>
</evidence>
<name>A0A1F7S173_9BACT</name>